<gene>
    <name evidence="7" type="primary">rhlB</name>
    <name evidence="13" type="ORF">CKO42_00125</name>
</gene>
<dbReference type="InterPro" id="IPR044742">
    <property type="entry name" value="DEAD/DEAH_RhlB"/>
</dbReference>
<dbReference type="GO" id="GO:0005829">
    <property type="term" value="C:cytosol"/>
    <property type="evidence" value="ECO:0007669"/>
    <property type="project" value="TreeGrafter"/>
</dbReference>
<feature type="domain" description="Helicase ATP-binding" evidence="10">
    <location>
        <begin position="40"/>
        <end position="255"/>
    </location>
</feature>
<dbReference type="SUPFAM" id="SSF52540">
    <property type="entry name" value="P-loop containing nucleoside triphosphate hydrolases"/>
    <property type="match status" value="1"/>
</dbReference>
<evidence type="ECO:0000256" key="2">
    <source>
        <dbReference type="ARBA" id="ARBA00022741"/>
    </source>
</evidence>
<protein>
    <recommendedName>
        <fullName evidence="7">ATP-dependent RNA helicase RhlB</fullName>
        <ecNumber evidence="7">3.6.4.13</ecNumber>
    </recommendedName>
</protein>
<evidence type="ECO:0000313" key="13">
    <source>
        <dbReference type="EMBL" id="MBK1616883.1"/>
    </source>
</evidence>
<evidence type="ECO:0000259" key="12">
    <source>
        <dbReference type="PROSITE" id="PS51195"/>
    </source>
</evidence>
<feature type="region of interest" description="Disordered" evidence="9">
    <location>
        <begin position="435"/>
        <end position="543"/>
    </location>
</feature>
<dbReference type="InterPro" id="IPR050079">
    <property type="entry name" value="DEAD_box_RNA_helicase"/>
</dbReference>
<dbReference type="CDD" id="cd00268">
    <property type="entry name" value="DEADc"/>
    <property type="match status" value="1"/>
</dbReference>
<dbReference type="GO" id="GO:0003724">
    <property type="term" value="F:RNA helicase activity"/>
    <property type="evidence" value="ECO:0007669"/>
    <property type="project" value="UniProtKB-UniRule"/>
</dbReference>
<evidence type="ECO:0000256" key="1">
    <source>
        <dbReference type="ARBA" id="ARBA00022490"/>
    </source>
</evidence>
<dbReference type="Proteomes" id="UP001138768">
    <property type="component" value="Unassembled WGS sequence"/>
</dbReference>
<evidence type="ECO:0000256" key="3">
    <source>
        <dbReference type="ARBA" id="ARBA00022801"/>
    </source>
</evidence>
<feature type="compositionally biased region" description="Low complexity" evidence="9">
    <location>
        <begin position="88"/>
        <end position="99"/>
    </location>
</feature>
<keyword evidence="14" id="KW-1185">Reference proteome</keyword>
<dbReference type="InterPro" id="IPR011545">
    <property type="entry name" value="DEAD/DEAH_box_helicase_dom"/>
</dbReference>
<feature type="compositionally biased region" description="Basic residues" evidence="9">
    <location>
        <begin position="520"/>
        <end position="531"/>
    </location>
</feature>
<comment type="similarity">
    <text evidence="7">Belongs to the DEAD box helicase family. RhlB subfamily.</text>
</comment>
<dbReference type="CDD" id="cd18787">
    <property type="entry name" value="SF2_C_DEAD"/>
    <property type="match status" value="1"/>
</dbReference>
<feature type="region of interest" description="Disordered" evidence="9">
    <location>
        <begin position="88"/>
        <end position="121"/>
    </location>
</feature>
<sequence>MPQTHLTDTRFDQFDLHPNILAGLEAAGFHSCTPIQAETLPIALAGQDVAGQAQTGTGKTAAFLVVALQRLLRQDMAGVSVASAAEAAPQPEPAADAGAVPPAEVASESGTEPASNRPRQPRVLILAPTRELAVQIHKDAKLLAAHTNFKLGLVYGGTGYQAQRDEIAAGVDILIGTPGRLIDYLKQRVFDLRQVEVVVLDEADRMFDLGFIKDIRFVLRRLPPPSERLGLLFSATLSYRVMELAYEHMNDPKMVEITPERVTADRVTQCGYMVANEEKVPLLIGLLRRFEGARSMVFVNTKREGERVWGYLEGNGLKAAMLSGDVPQKKRLSLLKQFQEGELATMVATDVAARGLHIPGVTHVINYDLPDDAEDYVHRIGRTARAGAAGDAISFVCESYAMGWPDIEAFIGARIPISTVEPELLAKIDPRSRVRVERRPRDEGRHGRRDASRDRSARPGGPSGARGRSGPRREPGTETKQARAVEQVVASGAAPERSAAAAPAAKVATAAAGSAAEAPKKRRRRGPRRRSANASAPEPDKQT</sequence>
<evidence type="ECO:0000256" key="4">
    <source>
        <dbReference type="ARBA" id="ARBA00022806"/>
    </source>
</evidence>
<comment type="function">
    <text evidence="7">DEAD-box RNA helicase involved in RNA degradation. Has RNA-dependent ATPase activity and unwinds double-stranded RNA.</text>
</comment>
<keyword evidence="5 7" id="KW-0067">ATP-binding</keyword>
<evidence type="ECO:0000259" key="10">
    <source>
        <dbReference type="PROSITE" id="PS51192"/>
    </source>
</evidence>
<feature type="domain" description="Helicase C-terminal" evidence="11">
    <location>
        <begin position="282"/>
        <end position="428"/>
    </location>
</feature>
<dbReference type="InterPro" id="IPR000629">
    <property type="entry name" value="RNA-helicase_DEAD-box_CS"/>
</dbReference>
<dbReference type="InterPro" id="IPR027417">
    <property type="entry name" value="P-loop_NTPase"/>
</dbReference>
<proteinExistence type="inferred from homology"/>
<dbReference type="Pfam" id="PF00270">
    <property type="entry name" value="DEAD"/>
    <property type="match status" value="1"/>
</dbReference>
<evidence type="ECO:0000256" key="8">
    <source>
        <dbReference type="PROSITE-ProRule" id="PRU00552"/>
    </source>
</evidence>
<dbReference type="PROSITE" id="PS51195">
    <property type="entry name" value="Q_MOTIF"/>
    <property type="match status" value="1"/>
</dbReference>
<evidence type="ECO:0000256" key="6">
    <source>
        <dbReference type="ARBA" id="ARBA00022884"/>
    </source>
</evidence>
<evidence type="ECO:0000259" key="11">
    <source>
        <dbReference type="PROSITE" id="PS51194"/>
    </source>
</evidence>
<dbReference type="GO" id="GO:0006401">
    <property type="term" value="P:RNA catabolic process"/>
    <property type="evidence" value="ECO:0007669"/>
    <property type="project" value="UniProtKB-UniRule"/>
</dbReference>
<dbReference type="Pfam" id="PF00271">
    <property type="entry name" value="Helicase_C"/>
    <property type="match status" value="1"/>
</dbReference>
<dbReference type="PROSITE" id="PS51194">
    <property type="entry name" value="HELICASE_CTER"/>
    <property type="match status" value="1"/>
</dbReference>
<dbReference type="InterPro" id="IPR001650">
    <property type="entry name" value="Helicase_C-like"/>
</dbReference>
<evidence type="ECO:0000256" key="5">
    <source>
        <dbReference type="ARBA" id="ARBA00022840"/>
    </source>
</evidence>
<dbReference type="AlphaFoldDB" id="A0A9X0W4M5"/>
<feature type="compositionally biased region" description="Low complexity" evidence="9">
    <location>
        <begin position="489"/>
        <end position="517"/>
    </location>
</feature>
<feature type="compositionally biased region" description="Basic and acidic residues" evidence="9">
    <location>
        <begin position="435"/>
        <end position="457"/>
    </location>
</feature>
<keyword evidence="3 7" id="KW-0378">Hydrolase</keyword>
<dbReference type="InterPro" id="IPR014014">
    <property type="entry name" value="RNA_helicase_DEAD_Q_motif"/>
</dbReference>
<dbReference type="HAMAP" id="MF_00661">
    <property type="entry name" value="DEAD_helicase_RhlB"/>
    <property type="match status" value="1"/>
</dbReference>
<keyword evidence="2 7" id="KW-0547">Nucleotide-binding</keyword>
<comment type="caution">
    <text evidence="13">The sequence shown here is derived from an EMBL/GenBank/DDBJ whole genome shotgun (WGS) entry which is preliminary data.</text>
</comment>
<dbReference type="SMART" id="SM00490">
    <property type="entry name" value="HELICc"/>
    <property type="match status" value="1"/>
</dbReference>
<comment type="catalytic activity">
    <reaction evidence="7">
        <text>ATP + H2O = ADP + phosphate + H(+)</text>
        <dbReference type="Rhea" id="RHEA:13065"/>
        <dbReference type="ChEBI" id="CHEBI:15377"/>
        <dbReference type="ChEBI" id="CHEBI:15378"/>
        <dbReference type="ChEBI" id="CHEBI:30616"/>
        <dbReference type="ChEBI" id="CHEBI:43474"/>
        <dbReference type="ChEBI" id="CHEBI:456216"/>
        <dbReference type="EC" id="3.6.4.13"/>
    </reaction>
</comment>
<dbReference type="EMBL" id="NRRY01000001">
    <property type="protein sequence ID" value="MBK1616883.1"/>
    <property type="molecule type" value="Genomic_DNA"/>
</dbReference>
<accession>A0A9X0W4M5</accession>
<feature type="compositionally biased region" description="Basic and acidic residues" evidence="9">
    <location>
        <begin position="471"/>
        <end position="483"/>
    </location>
</feature>
<keyword evidence="1 7" id="KW-0963">Cytoplasm</keyword>
<dbReference type="InterPro" id="IPR023554">
    <property type="entry name" value="RNA_helicase_ATP-dep_RhlB"/>
</dbReference>
<comment type="subunit">
    <text evidence="7">Component of the RNA degradosome, which is a multiprotein complex involved in RNA processing and mRNA degradation.</text>
</comment>
<keyword evidence="6 7" id="KW-0694">RNA-binding</keyword>
<evidence type="ECO:0000313" key="14">
    <source>
        <dbReference type="Proteomes" id="UP001138768"/>
    </source>
</evidence>
<comment type="subcellular location">
    <subcellularLocation>
        <location evidence="7">Cytoplasm</location>
    </subcellularLocation>
</comment>
<name>A0A9X0W4M5_9GAMM</name>
<dbReference type="Gene3D" id="3.40.50.300">
    <property type="entry name" value="P-loop containing nucleotide triphosphate hydrolases"/>
    <property type="match status" value="2"/>
</dbReference>
<organism evidence="13 14">
    <name type="scientific">Lamprobacter modestohalophilus</name>
    <dbReference type="NCBI Taxonomy" id="1064514"/>
    <lineage>
        <taxon>Bacteria</taxon>
        <taxon>Pseudomonadati</taxon>
        <taxon>Pseudomonadota</taxon>
        <taxon>Gammaproteobacteria</taxon>
        <taxon>Chromatiales</taxon>
        <taxon>Chromatiaceae</taxon>
        <taxon>Lamprobacter</taxon>
    </lineage>
</organism>
<dbReference type="SMART" id="SM00487">
    <property type="entry name" value="DEXDc"/>
    <property type="match status" value="1"/>
</dbReference>
<dbReference type="InterPro" id="IPR014001">
    <property type="entry name" value="Helicase_ATP-bd"/>
</dbReference>
<dbReference type="PANTHER" id="PTHR47959">
    <property type="entry name" value="ATP-DEPENDENT RNA HELICASE RHLE-RELATED"/>
    <property type="match status" value="1"/>
</dbReference>
<feature type="short sequence motif" description="Q motif" evidence="8">
    <location>
        <begin position="9"/>
        <end position="37"/>
    </location>
</feature>
<evidence type="ECO:0000256" key="7">
    <source>
        <dbReference type="HAMAP-Rule" id="MF_00661"/>
    </source>
</evidence>
<dbReference type="EC" id="3.6.4.13" evidence="7"/>
<dbReference type="PROSITE" id="PS51192">
    <property type="entry name" value="HELICASE_ATP_BIND_1"/>
    <property type="match status" value="1"/>
</dbReference>
<dbReference type="GO" id="GO:0003723">
    <property type="term" value="F:RNA binding"/>
    <property type="evidence" value="ECO:0007669"/>
    <property type="project" value="UniProtKB-UniRule"/>
</dbReference>
<dbReference type="GO" id="GO:0016787">
    <property type="term" value="F:hydrolase activity"/>
    <property type="evidence" value="ECO:0007669"/>
    <property type="project" value="UniProtKB-KW"/>
</dbReference>
<dbReference type="PROSITE" id="PS00039">
    <property type="entry name" value="DEAD_ATP_HELICASE"/>
    <property type="match status" value="1"/>
</dbReference>
<reference evidence="13 14" key="1">
    <citation type="journal article" date="2020" name="Microorganisms">
        <title>Osmotic Adaptation and Compatible Solute Biosynthesis of Phototrophic Bacteria as Revealed from Genome Analyses.</title>
        <authorList>
            <person name="Imhoff J.F."/>
            <person name="Rahn T."/>
            <person name="Kunzel S."/>
            <person name="Keller A."/>
            <person name="Neulinger S.C."/>
        </authorList>
    </citation>
    <scope>NUCLEOTIDE SEQUENCE [LARGE SCALE GENOMIC DNA]</scope>
    <source>
        <strain evidence="13 14">DSM 25653</strain>
    </source>
</reference>
<keyword evidence="4 7" id="KW-0347">Helicase</keyword>
<dbReference type="RefSeq" id="WP_200236276.1">
    <property type="nucleotide sequence ID" value="NZ_NRRY01000001.1"/>
</dbReference>
<feature type="compositionally biased region" description="Polar residues" evidence="9">
    <location>
        <begin position="108"/>
        <end position="118"/>
    </location>
</feature>
<feature type="domain" description="DEAD-box RNA helicase Q" evidence="12">
    <location>
        <begin position="9"/>
        <end position="37"/>
    </location>
</feature>
<dbReference type="PANTHER" id="PTHR47959:SF10">
    <property type="entry name" value="ATP-DEPENDENT RNA HELICASE RHLB"/>
    <property type="match status" value="1"/>
</dbReference>
<evidence type="ECO:0000256" key="9">
    <source>
        <dbReference type="SAM" id="MobiDB-lite"/>
    </source>
</evidence>
<dbReference type="GO" id="GO:0005524">
    <property type="term" value="F:ATP binding"/>
    <property type="evidence" value="ECO:0007669"/>
    <property type="project" value="UniProtKB-UniRule"/>
</dbReference>